<comment type="pathway">
    <text evidence="3">Carbohydrate biosynthesis; gluconeogenesis.</text>
</comment>
<evidence type="ECO:0000256" key="2">
    <source>
        <dbReference type="ARBA" id="ARBA00023235"/>
    </source>
</evidence>
<dbReference type="InterPro" id="IPR000652">
    <property type="entry name" value="Triosephosphate_isomerase"/>
</dbReference>
<dbReference type="Proteomes" id="UP000231450">
    <property type="component" value="Unassembled WGS sequence"/>
</dbReference>
<dbReference type="GO" id="GO:0006096">
    <property type="term" value="P:glycolytic process"/>
    <property type="evidence" value="ECO:0007669"/>
    <property type="project" value="UniProtKB-UniRule"/>
</dbReference>
<protein>
    <recommendedName>
        <fullName evidence="3">Triosephosphate isomerase</fullName>
        <ecNumber evidence="3">5.3.1.1</ecNumber>
    </recommendedName>
</protein>
<sequence>MKPLVIANWKMNPLSSSEADNLFSTVKKEAKKLFADVVICPPYIYLQGFQYPTEGISLGAQNMFYEERGAYTGEVSAIMLKSLGVSYVILGHSERRSYFGESDQLINKKLKEALRCRIRPILCVGEKNRDERDIYEQEIEQQIVVALEGVSSTRVADVIIVYEPTWTISTSSEGHAATPEDILKMSVLLRKILTKLYGRPIAHRVKLLYGGSVTSHNVHEFVVESKMDGVLVGAASLNVGEFVNLIKSIS</sequence>
<dbReference type="Pfam" id="PF00121">
    <property type="entry name" value="TIM"/>
    <property type="match status" value="1"/>
</dbReference>
<comment type="similarity">
    <text evidence="1 3">Belongs to the triosephosphate isomerase family.</text>
</comment>
<dbReference type="PROSITE" id="PS51440">
    <property type="entry name" value="TIM_2"/>
    <property type="match status" value="1"/>
</dbReference>
<name>A0A2M8KDA9_9BACT</name>
<keyword evidence="2 3" id="KW-0413">Isomerase</keyword>
<evidence type="ECO:0000256" key="1">
    <source>
        <dbReference type="ARBA" id="ARBA00007422"/>
    </source>
</evidence>
<accession>A0A2M8KDA9</accession>
<dbReference type="UniPathway" id="UPA00138"/>
<dbReference type="EMBL" id="PFDW01000073">
    <property type="protein sequence ID" value="PJE57897.1"/>
    <property type="molecule type" value="Genomic_DNA"/>
</dbReference>
<dbReference type="PANTHER" id="PTHR21139:SF42">
    <property type="entry name" value="TRIOSEPHOSPHATE ISOMERASE"/>
    <property type="match status" value="1"/>
</dbReference>
<dbReference type="Gene3D" id="3.20.20.70">
    <property type="entry name" value="Aldolase class I"/>
    <property type="match status" value="1"/>
</dbReference>
<evidence type="ECO:0000256" key="3">
    <source>
        <dbReference type="RuleBase" id="RU363013"/>
    </source>
</evidence>
<evidence type="ECO:0000313" key="5">
    <source>
        <dbReference type="Proteomes" id="UP000231450"/>
    </source>
</evidence>
<dbReference type="GO" id="GO:0046166">
    <property type="term" value="P:glyceraldehyde-3-phosphate biosynthetic process"/>
    <property type="evidence" value="ECO:0007669"/>
    <property type="project" value="TreeGrafter"/>
</dbReference>
<comment type="subunit">
    <text evidence="3">Homodimer.</text>
</comment>
<keyword evidence="3" id="KW-0963">Cytoplasm</keyword>
<reference evidence="5" key="1">
    <citation type="submission" date="2017-09" db="EMBL/GenBank/DDBJ databases">
        <title>Depth-based differentiation of microbial function through sediment-hosted aquifers and enrichment of novel symbionts in the deep terrestrial subsurface.</title>
        <authorList>
            <person name="Probst A.J."/>
            <person name="Ladd B."/>
            <person name="Jarett J.K."/>
            <person name="Geller-Mcgrath D.E."/>
            <person name="Sieber C.M.K."/>
            <person name="Emerson J.B."/>
            <person name="Anantharaman K."/>
            <person name="Thomas B.C."/>
            <person name="Malmstrom R."/>
            <person name="Stieglmeier M."/>
            <person name="Klingl A."/>
            <person name="Woyke T."/>
            <person name="Ryan C.M."/>
            <person name="Banfield J.F."/>
        </authorList>
    </citation>
    <scope>NUCLEOTIDE SEQUENCE [LARGE SCALE GENOMIC DNA]</scope>
</reference>
<dbReference type="InterPro" id="IPR013785">
    <property type="entry name" value="Aldolase_TIM"/>
</dbReference>
<dbReference type="GO" id="GO:0005829">
    <property type="term" value="C:cytosol"/>
    <property type="evidence" value="ECO:0007669"/>
    <property type="project" value="TreeGrafter"/>
</dbReference>
<dbReference type="GO" id="GO:0019563">
    <property type="term" value="P:glycerol catabolic process"/>
    <property type="evidence" value="ECO:0007669"/>
    <property type="project" value="TreeGrafter"/>
</dbReference>
<dbReference type="GO" id="GO:0006094">
    <property type="term" value="P:gluconeogenesis"/>
    <property type="evidence" value="ECO:0007669"/>
    <property type="project" value="UniProtKB-UniPathway"/>
</dbReference>
<dbReference type="CDD" id="cd00311">
    <property type="entry name" value="TIM"/>
    <property type="match status" value="1"/>
</dbReference>
<dbReference type="SUPFAM" id="SSF51351">
    <property type="entry name" value="Triosephosphate isomerase (TIM)"/>
    <property type="match status" value="1"/>
</dbReference>
<keyword evidence="3" id="KW-0312">Gluconeogenesis</keyword>
<dbReference type="PANTHER" id="PTHR21139">
    <property type="entry name" value="TRIOSEPHOSPHATE ISOMERASE"/>
    <property type="match status" value="1"/>
</dbReference>
<dbReference type="GO" id="GO:0004807">
    <property type="term" value="F:triose-phosphate isomerase activity"/>
    <property type="evidence" value="ECO:0007669"/>
    <property type="project" value="UniProtKB-UniRule"/>
</dbReference>
<proteinExistence type="inferred from homology"/>
<dbReference type="UniPathway" id="UPA00109">
    <property type="reaction ID" value="UER00189"/>
</dbReference>
<dbReference type="NCBIfam" id="TIGR00419">
    <property type="entry name" value="tim"/>
    <property type="match status" value="1"/>
</dbReference>
<comment type="subcellular location">
    <subcellularLocation>
        <location evidence="3">Cytoplasm</location>
    </subcellularLocation>
</comment>
<keyword evidence="3" id="KW-0324">Glycolysis</keyword>
<comment type="caution">
    <text evidence="4">The sequence shown here is derived from an EMBL/GenBank/DDBJ whole genome shotgun (WGS) entry which is preliminary data.</text>
</comment>
<organism evidence="4 5">
    <name type="scientific">Candidatus Portnoybacteria bacterium CG10_big_fil_rev_8_21_14_0_10_36_7</name>
    <dbReference type="NCBI Taxonomy" id="1974812"/>
    <lineage>
        <taxon>Bacteria</taxon>
        <taxon>Candidatus Portnoyibacteriota</taxon>
    </lineage>
</organism>
<dbReference type="InterPro" id="IPR035990">
    <property type="entry name" value="TIM_sf"/>
</dbReference>
<gene>
    <name evidence="4" type="ORF">COU81_03610</name>
</gene>
<dbReference type="EC" id="5.3.1.1" evidence="3"/>
<dbReference type="AlphaFoldDB" id="A0A2M8KDA9"/>
<evidence type="ECO:0000313" key="4">
    <source>
        <dbReference type="EMBL" id="PJE57897.1"/>
    </source>
</evidence>
<comment type="catalytic activity">
    <reaction evidence="3">
        <text>D-glyceraldehyde 3-phosphate = dihydroxyacetone phosphate</text>
        <dbReference type="Rhea" id="RHEA:18585"/>
        <dbReference type="ChEBI" id="CHEBI:57642"/>
        <dbReference type="ChEBI" id="CHEBI:59776"/>
        <dbReference type="EC" id="5.3.1.1"/>
    </reaction>
</comment>
<comment type="pathway">
    <text evidence="3">Carbohydrate degradation; glycolysis; D-glyceraldehyde 3-phosphate from glycerone phosphate: step 1/1.</text>
</comment>